<evidence type="ECO:0000313" key="2">
    <source>
        <dbReference type="EMBL" id="KAG8468846.1"/>
    </source>
</evidence>
<dbReference type="InterPro" id="IPR053137">
    <property type="entry name" value="NLR-like"/>
</dbReference>
<dbReference type="PANTHER" id="PTHR46082:SF6">
    <property type="entry name" value="AAA+ ATPASE DOMAIN-CONTAINING PROTEIN-RELATED"/>
    <property type="match status" value="1"/>
</dbReference>
<dbReference type="Proteomes" id="UP000751190">
    <property type="component" value="Unassembled WGS sequence"/>
</dbReference>
<feature type="compositionally biased region" description="Low complexity" evidence="1">
    <location>
        <begin position="414"/>
        <end position="424"/>
    </location>
</feature>
<protein>
    <submittedName>
        <fullName evidence="2">Uncharacterized protein</fullName>
    </submittedName>
</protein>
<feature type="compositionally biased region" description="Low complexity" evidence="1">
    <location>
        <begin position="439"/>
        <end position="454"/>
    </location>
</feature>
<proteinExistence type="predicted"/>
<dbReference type="Gene3D" id="1.25.40.10">
    <property type="entry name" value="Tetratricopeptide repeat domain"/>
    <property type="match status" value="2"/>
</dbReference>
<dbReference type="OrthoDB" id="5986190at2759"/>
<feature type="region of interest" description="Disordered" evidence="1">
    <location>
        <begin position="380"/>
        <end position="461"/>
    </location>
</feature>
<feature type="region of interest" description="Disordered" evidence="1">
    <location>
        <begin position="166"/>
        <end position="196"/>
    </location>
</feature>
<feature type="compositionally biased region" description="Basic and acidic residues" evidence="1">
    <location>
        <begin position="185"/>
        <end position="196"/>
    </location>
</feature>
<comment type="caution">
    <text evidence="2">The sequence shown here is derived from an EMBL/GenBank/DDBJ whole genome shotgun (WGS) entry which is preliminary data.</text>
</comment>
<dbReference type="InterPro" id="IPR011990">
    <property type="entry name" value="TPR-like_helical_dom_sf"/>
</dbReference>
<evidence type="ECO:0000256" key="1">
    <source>
        <dbReference type="SAM" id="MobiDB-lite"/>
    </source>
</evidence>
<reference evidence="2" key="1">
    <citation type="submission" date="2021-05" db="EMBL/GenBank/DDBJ databases">
        <title>The genome of the haptophyte Pavlova lutheri (Diacronema luteri, Pavlovales) - a model for lipid biosynthesis in eukaryotic algae.</title>
        <authorList>
            <person name="Hulatt C.J."/>
            <person name="Posewitz M.C."/>
        </authorList>
    </citation>
    <scope>NUCLEOTIDE SEQUENCE</scope>
    <source>
        <strain evidence="2">NIVA-4/92</strain>
    </source>
</reference>
<keyword evidence="3" id="KW-1185">Reference proteome</keyword>
<evidence type="ECO:0000313" key="3">
    <source>
        <dbReference type="Proteomes" id="UP000751190"/>
    </source>
</evidence>
<name>A0A8J6CF80_DIALT</name>
<gene>
    <name evidence="2" type="ORF">KFE25_007364</name>
</gene>
<accession>A0A8J6CF80</accession>
<organism evidence="2 3">
    <name type="scientific">Diacronema lutheri</name>
    <name type="common">Unicellular marine alga</name>
    <name type="synonym">Monochrysis lutheri</name>
    <dbReference type="NCBI Taxonomy" id="2081491"/>
    <lineage>
        <taxon>Eukaryota</taxon>
        <taxon>Haptista</taxon>
        <taxon>Haptophyta</taxon>
        <taxon>Pavlovophyceae</taxon>
        <taxon>Pavlovales</taxon>
        <taxon>Pavlovaceae</taxon>
        <taxon>Diacronema</taxon>
    </lineage>
</organism>
<dbReference type="EMBL" id="JAGTXO010000003">
    <property type="protein sequence ID" value="KAG8468846.1"/>
    <property type="molecule type" value="Genomic_DNA"/>
</dbReference>
<dbReference type="PANTHER" id="PTHR46082">
    <property type="entry name" value="ATP/GTP-BINDING PROTEIN-RELATED"/>
    <property type="match status" value="1"/>
</dbReference>
<sequence length="621" mass="64491">MASAGTTPRHAVNELSRLGMRLSLLRALRDKVVELAARSGPARAHRTWEQPPTRRAAGKALTTDDLCFETTSESIAAYLSRIDVQKSEASPASDRTSIFRAVQEGAGLHALNVLVSGCAVRFPVRLLSGCALGLPSAAAERLRTWLAQCGCAAVNARKRASEEEIGGASSPCCSAGRACSTRPRRSSDASCSREKDPETLKSANNFAVLPRARGRAHCAELYRRAVSGKEARLGKHDPSTLTSVENLAILHVLDRGLARLGETHLDTLRSLHNMGVLVSERGSIAEVEALMARMVAAKRAAQLLGNNPPSTLESVGVLARVLARTLACQQLDGLERAHGRAHTLTLGARELVAGMALGLGQLDEAERLIRAAIATREACAGAPGRSNFSPRSPLTPDAAGPADGSHARALNGFPLAGSPSAGKAPPAPPSTERMSSCGSPRAASSAPPTTASPASPAPPTSELSVVSARAMLVAVLVRKGELSEADLLARRVVATMAAAAALGESAEGENVADVLDGLALVLLTRGDAAALREAKPLATRAVELLCGALGERRRRTELARGNLGLVQMALPTTVRAGEALVSEAHAALIGVHGLARSHVAIAQLESALDALRAAAPTPRPP</sequence>
<dbReference type="AlphaFoldDB" id="A0A8J6CF80"/>